<dbReference type="GO" id="GO:0016747">
    <property type="term" value="F:acyltransferase activity, transferring groups other than amino-acyl groups"/>
    <property type="evidence" value="ECO:0007669"/>
    <property type="project" value="InterPro"/>
</dbReference>
<accession>A0A4R4MR21</accession>
<reference evidence="2 3" key="1">
    <citation type="submission" date="2019-02" db="EMBL/GenBank/DDBJ databases">
        <title>Draft genome sequences of novel Actinobacteria.</title>
        <authorList>
            <person name="Sahin N."/>
            <person name="Ay H."/>
            <person name="Saygin H."/>
        </authorList>
    </citation>
    <scope>NUCLEOTIDE SEQUENCE [LARGE SCALE GENOMIC DNA]</scope>
    <source>
        <strain evidence="2 3">KC201</strain>
    </source>
</reference>
<dbReference type="InterPro" id="IPR016181">
    <property type="entry name" value="Acyl_CoA_acyltransferase"/>
</dbReference>
<evidence type="ECO:0000313" key="2">
    <source>
        <dbReference type="EMBL" id="TDB98377.1"/>
    </source>
</evidence>
<dbReference type="SUPFAM" id="SSF55729">
    <property type="entry name" value="Acyl-CoA N-acyltransferases (Nat)"/>
    <property type="match status" value="1"/>
</dbReference>
<dbReference type="Gene3D" id="3.40.630.30">
    <property type="match status" value="1"/>
</dbReference>
<gene>
    <name evidence="2" type="ORF">E1267_38810</name>
</gene>
<name>A0A4R4MR21_9ACTN</name>
<feature type="domain" description="N-acetyltransferase" evidence="1">
    <location>
        <begin position="31"/>
        <end position="157"/>
    </location>
</feature>
<proteinExistence type="predicted"/>
<keyword evidence="3" id="KW-1185">Reference proteome</keyword>
<dbReference type="EMBL" id="SMJZ01000244">
    <property type="protein sequence ID" value="TDB98377.1"/>
    <property type="molecule type" value="Genomic_DNA"/>
</dbReference>
<dbReference type="InterPro" id="IPR000182">
    <property type="entry name" value="GNAT_dom"/>
</dbReference>
<organism evidence="2 3">
    <name type="scientific">Nonomuraea longispora</name>
    <dbReference type="NCBI Taxonomy" id="1848320"/>
    <lineage>
        <taxon>Bacteria</taxon>
        <taxon>Bacillati</taxon>
        <taxon>Actinomycetota</taxon>
        <taxon>Actinomycetes</taxon>
        <taxon>Streptosporangiales</taxon>
        <taxon>Streptosporangiaceae</taxon>
        <taxon>Nonomuraea</taxon>
    </lineage>
</organism>
<evidence type="ECO:0000313" key="3">
    <source>
        <dbReference type="Proteomes" id="UP000295157"/>
    </source>
</evidence>
<protein>
    <submittedName>
        <fullName evidence="2">GNAT family N-acetyltransferase</fullName>
    </submittedName>
</protein>
<dbReference type="InterPro" id="IPR013653">
    <property type="entry name" value="GCN5-like_dom"/>
</dbReference>
<dbReference type="AlphaFoldDB" id="A0A4R4MR21"/>
<sequence length="157" mass="15967">MNGVTDAAGAAGMAGGIGAPRRGGGRPGEDGVVGWLEDGDGAQVAALLAAEAPSSYAVPGLPGVRRWAGVRVGGELAAVAADAWSAPTVGLLAGVATRARFRGRGLAGRVCRWLSRELVAAYGRAALMVDDDNPAAIRVYERLGYRRRRVAAARSTG</sequence>
<evidence type="ECO:0000259" key="1">
    <source>
        <dbReference type="PROSITE" id="PS51186"/>
    </source>
</evidence>
<dbReference type="PROSITE" id="PS51186">
    <property type="entry name" value="GNAT"/>
    <property type="match status" value="1"/>
</dbReference>
<comment type="caution">
    <text evidence="2">The sequence shown here is derived from an EMBL/GenBank/DDBJ whole genome shotgun (WGS) entry which is preliminary data.</text>
</comment>
<keyword evidence="2" id="KW-0808">Transferase</keyword>
<dbReference type="Proteomes" id="UP000295157">
    <property type="component" value="Unassembled WGS sequence"/>
</dbReference>
<dbReference type="Pfam" id="PF08445">
    <property type="entry name" value="FR47"/>
    <property type="match status" value="1"/>
</dbReference>
<dbReference type="OrthoDB" id="3700890at2"/>